<accession>A0ACC0AYD4</accession>
<sequence length="128" mass="15166">MGRRRRQLLIVFVLVLLLGFAFYVKLWTIDYRISIEEAQLLRQQFDIANREAMDESAEWRRRYDAEAEKASKCIKELNAIKASIKGNAAGFNKKLEMLQKENLDLLERIETMKQELEEEKLKCSMQQH</sequence>
<dbReference type="Proteomes" id="UP001060085">
    <property type="component" value="Linkage Group LG05"/>
</dbReference>
<comment type="caution">
    <text evidence="1">The sequence shown here is derived from an EMBL/GenBank/DDBJ whole genome shotgun (WGS) entry which is preliminary data.</text>
</comment>
<keyword evidence="2" id="KW-1185">Reference proteome</keyword>
<dbReference type="EMBL" id="CM044705">
    <property type="protein sequence ID" value="KAI5665300.1"/>
    <property type="molecule type" value="Genomic_DNA"/>
</dbReference>
<reference evidence="2" key="1">
    <citation type="journal article" date="2023" name="Nat. Plants">
        <title>Single-cell RNA sequencing provides a high-resolution roadmap for understanding the multicellular compartmentation of specialized metabolism.</title>
        <authorList>
            <person name="Sun S."/>
            <person name="Shen X."/>
            <person name="Li Y."/>
            <person name="Li Y."/>
            <person name="Wang S."/>
            <person name="Li R."/>
            <person name="Zhang H."/>
            <person name="Shen G."/>
            <person name="Guo B."/>
            <person name="Wei J."/>
            <person name="Xu J."/>
            <person name="St-Pierre B."/>
            <person name="Chen S."/>
            <person name="Sun C."/>
        </authorList>
    </citation>
    <scope>NUCLEOTIDE SEQUENCE [LARGE SCALE GENOMIC DNA]</scope>
</reference>
<protein>
    <submittedName>
        <fullName evidence="1">Uncharacterized protein</fullName>
    </submittedName>
</protein>
<evidence type="ECO:0000313" key="1">
    <source>
        <dbReference type="EMBL" id="KAI5665300.1"/>
    </source>
</evidence>
<evidence type="ECO:0000313" key="2">
    <source>
        <dbReference type="Proteomes" id="UP001060085"/>
    </source>
</evidence>
<gene>
    <name evidence="1" type="ORF">M9H77_24623</name>
</gene>
<proteinExistence type="predicted"/>
<organism evidence="1 2">
    <name type="scientific">Catharanthus roseus</name>
    <name type="common">Madagascar periwinkle</name>
    <name type="synonym">Vinca rosea</name>
    <dbReference type="NCBI Taxonomy" id="4058"/>
    <lineage>
        <taxon>Eukaryota</taxon>
        <taxon>Viridiplantae</taxon>
        <taxon>Streptophyta</taxon>
        <taxon>Embryophyta</taxon>
        <taxon>Tracheophyta</taxon>
        <taxon>Spermatophyta</taxon>
        <taxon>Magnoliopsida</taxon>
        <taxon>eudicotyledons</taxon>
        <taxon>Gunneridae</taxon>
        <taxon>Pentapetalae</taxon>
        <taxon>asterids</taxon>
        <taxon>lamiids</taxon>
        <taxon>Gentianales</taxon>
        <taxon>Apocynaceae</taxon>
        <taxon>Rauvolfioideae</taxon>
        <taxon>Vinceae</taxon>
        <taxon>Catharanthinae</taxon>
        <taxon>Catharanthus</taxon>
    </lineage>
</organism>
<name>A0ACC0AYD4_CATRO</name>